<evidence type="ECO:0000256" key="6">
    <source>
        <dbReference type="ARBA" id="ARBA00023274"/>
    </source>
</evidence>
<comment type="subcellular location">
    <subcellularLocation>
        <location evidence="1">Cytoplasm</location>
    </subcellularLocation>
</comment>
<evidence type="ECO:0000256" key="1">
    <source>
        <dbReference type="ARBA" id="ARBA00004496"/>
    </source>
</evidence>
<keyword evidence="5" id="KW-0694">RNA-binding</keyword>
<keyword evidence="4" id="KW-0479">Metal-binding</keyword>
<comment type="similarity">
    <text evidence="2">Belongs to the Ro 60 kDa family.</text>
</comment>
<evidence type="ECO:0000256" key="5">
    <source>
        <dbReference type="ARBA" id="ARBA00022884"/>
    </source>
</evidence>
<dbReference type="RefSeq" id="WP_221429829.1">
    <property type="nucleotide sequence ID" value="NZ_CP081294.1"/>
</dbReference>
<dbReference type="Pfam" id="PF25045">
    <property type="entry name" value="vWA_Ro60"/>
    <property type="match status" value="1"/>
</dbReference>
<dbReference type="SUPFAM" id="SSF140864">
    <property type="entry name" value="TROVE domain-like"/>
    <property type="match status" value="1"/>
</dbReference>
<dbReference type="PANTHER" id="PTHR14202:SF0">
    <property type="entry name" value="RNA-BINDING PROTEIN RO60"/>
    <property type="match status" value="1"/>
</dbReference>
<dbReference type="PROSITE" id="PS50988">
    <property type="entry name" value="TROVE"/>
    <property type="match status" value="1"/>
</dbReference>
<organism evidence="8 9">
    <name type="scientific">Qipengyuania gelatinilytica</name>
    <dbReference type="NCBI Taxonomy" id="2867231"/>
    <lineage>
        <taxon>Bacteria</taxon>
        <taxon>Pseudomonadati</taxon>
        <taxon>Pseudomonadota</taxon>
        <taxon>Alphaproteobacteria</taxon>
        <taxon>Sphingomonadales</taxon>
        <taxon>Erythrobacteraceae</taxon>
        <taxon>Qipengyuania</taxon>
    </lineage>
</organism>
<evidence type="ECO:0000256" key="2">
    <source>
        <dbReference type="ARBA" id="ARBA00007814"/>
    </source>
</evidence>
<gene>
    <name evidence="8" type="ORF">K3136_08045</name>
</gene>
<evidence type="ECO:0000256" key="3">
    <source>
        <dbReference type="ARBA" id="ARBA00022490"/>
    </source>
</evidence>
<keyword evidence="9" id="KW-1185">Reference proteome</keyword>
<reference evidence="8 9" key="1">
    <citation type="submission" date="2021-08" db="EMBL/GenBank/DDBJ databases">
        <title>Comparative Genomics Analysis of the Genus Qipengyuania Reveals Extensive Genetic Diversity and Metabolic Versatility, Including the Description of Fifteen Novel Species.</title>
        <authorList>
            <person name="Liu Y."/>
        </authorList>
    </citation>
    <scope>NUCLEOTIDE SEQUENCE [LARGE SCALE GENOMIC DNA]</scope>
    <source>
        <strain evidence="8 9">1NDH1</strain>
    </source>
</reference>
<sequence length="531" mass="57020">MANKTLFSSALSSFGAKFLPRTDTVNQAGGNAYAYGPEALLAQLAATGTLSDGFYADAEGQLAKALEAAWAVDAEWVAKCAIYARQSGAMKDMPALLTAVLSMSDPDLMVPVFKRVIDNGRMLRNFVQIMRSGQTGRTSLGSRPKRLVREWLETASTRQLMQAATGNDPSLADIIKMVHPAPASAERRAFYGWLIGKPYDVAALPKEIADFEAWKADRQNDVSGPLPDVPFEWLTAFDLTAKQWAVLAERIGWQALRMNLNTLARKGVFQIDGVTEMVAARLADPDAIARVKRMPYQLMTALTQVGDGVPLAVQAALEKALDLSLAKVPVLEGNVVVCPDVSGSMGSPATGYRKGATSVVRCIDIAALVSAAMLRSNPQTRVLPFELDVVKLKLDPKARVAVNAAKLAGVGGGGTNVSAPLALLNREKATVDCVVIVSDNESWFDAPRPWSYGDASGTMKEWNKLKARNPGAKLICIDIQPYGSTQAKDRKDIMNVGGFTDAVFDAMARFANGPEGGGAKDWVEIVNEVEV</sequence>
<dbReference type="InterPro" id="IPR008858">
    <property type="entry name" value="TROVE_dom"/>
</dbReference>
<accession>A0ABX9A2D6</accession>
<dbReference type="Gene3D" id="3.40.50.410">
    <property type="entry name" value="von Willebrand factor, type A domain"/>
    <property type="match status" value="1"/>
</dbReference>
<protein>
    <submittedName>
        <fullName evidence="8">RNA-binding protein</fullName>
    </submittedName>
</protein>
<dbReference type="PANTHER" id="PTHR14202">
    <property type="entry name" value="60 KDA RIBONUCLEOPROTEIN SSA/RO"/>
    <property type="match status" value="1"/>
</dbReference>
<dbReference type="InterPro" id="IPR056800">
    <property type="entry name" value="vWA_Ro60"/>
</dbReference>
<evidence type="ECO:0000259" key="7">
    <source>
        <dbReference type="PROSITE" id="PS50988"/>
    </source>
</evidence>
<name>A0ABX9A2D6_9SPHN</name>
<evidence type="ECO:0000256" key="4">
    <source>
        <dbReference type="ARBA" id="ARBA00022723"/>
    </source>
</evidence>
<evidence type="ECO:0000313" key="8">
    <source>
        <dbReference type="EMBL" id="QZD94063.1"/>
    </source>
</evidence>
<keyword evidence="3" id="KW-0963">Cytoplasm</keyword>
<dbReference type="SUPFAM" id="SSF53300">
    <property type="entry name" value="vWA-like"/>
    <property type="match status" value="1"/>
</dbReference>
<keyword evidence="6" id="KW-0687">Ribonucleoprotein</keyword>
<feature type="domain" description="TROVE" evidence="7">
    <location>
        <begin position="24"/>
        <end position="333"/>
    </location>
</feature>
<dbReference type="InterPro" id="IPR036465">
    <property type="entry name" value="vWFA_dom_sf"/>
</dbReference>
<dbReference type="InterPro" id="IPR040322">
    <property type="entry name" value="TROVE2"/>
</dbReference>
<proteinExistence type="inferred from homology"/>
<dbReference type="InterPro" id="IPR037214">
    <property type="entry name" value="TROVE_dom_sf"/>
</dbReference>
<dbReference type="EMBL" id="CP081294">
    <property type="protein sequence ID" value="QZD94063.1"/>
    <property type="molecule type" value="Genomic_DNA"/>
</dbReference>
<evidence type="ECO:0000313" key="9">
    <source>
        <dbReference type="Proteomes" id="UP000824321"/>
    </source>
</evidence>
<dbReference type="Proteomes" id="UP000824321">
    <property type="component" value="Chromosome"/>
</dbReference>